<dbReference type="InterPro" id="IPR052209">
    <property type="entry name" value="CbiZ"/>
</dbReference>
<evidence type="ECO:0000313" key="2">
    <source>
        <dbReference type="Proteomes" id="UP000607197"/>
    </source>
</evidence>
<protein>
    <submittedName>
        <fullName evidence="1">Adenosylcobinamide amidohydrolase</fullName>
    </submittedName>
</protein>
<dbReference type="InterPro" id="IPR002808">
    <property type="entry name" value="AdoCbi_amidolase"/>
</dbReference>
<comment type="caution">
    <text evidence="1">The sequence shown here is derived from an EMBL/GenBank/DDBJ whole genome shotgun (WGS) entry which is preliminary data.</text>
</comment>
<dbReference type="AlphaFoldDB" id="A0A830FKP8"/>
<dbReference type="PANTHER" id="PTHR35336">
    <property type="entry name" value="ADENOSYLCOBINAMIDE AMIDOHYDROLASE"/>
    <property type="match status" value="1"/>
</dbReference>
<proteinExistence type="predicted"/>
<reference evidence="1" key="1">
    <citation type="journal article" date="2014" name="Int. J. Syst. Evol. Microbiol.">
        <title>Complete genome sequence of Corynebacterium casei LMG S-19264T (=DSM 44701T), isolated from a smear-ripened cheese.</title>
        <authorList>
            <consortium name="US DOE Joint Genome Institute (JGI-PGF)"/>
            <person name="Walter F."/>
            <person name="Albersmeier A."/>
            <person name="Kalinowski J."/>
            <person name="Ruckert C."/>
        </authorList>
    </citation>
    <scope>NUCLEOTIDE SEQUENCE</scope>
    <source>
        <strain evidence="1">JCM 19596</strain>
    </source>
</reference>
<accession>A0A830FKP8</accession>
<evidence type="ECO:0000313" key="1">
    <source>
        <dbReference type="EMBL" id="GGL65708.1"/>
    </source>
</evidence>
<dbReference type="Proteomes" id="UP000607197">
    <property type="component" value="Unassembled WGS sequence"/>
</dbReference>
<keyword evidence="2" id="KW-1185">Reference proteome</keyword>
<dbReference type="GO" id="GO:0016787">
    <property type="term" value="F:hydrolase activity"/>
    <property type="evidence" value="ECO:0007669"/>
    <property type="project" value="UniProtKB-KW"/>
</dbReference>
<name>A0A830FKP8_9EURY</name>
<sequence length="236" mass="24133">MFDGAIRESVLRVGAPGARWLSTGWDGGYADADAAYNISVPEGWTRTDLTAYAAERRAEAGFDTTGPTLLTGVDATHARGARDESVTAYATAGVSNPAALPMAADETERAAGREPETDEPRAGTVNVVVGTTRALDDAGLATLLSVAVEAKTATLLAETGFPGTTTDAVIAGTDPTGEAATFAGSSTAVGAAARACVRDAVRASLRSRYADREIPNSVGDAEYGVVTARTTEVFSV</sequence>
<dbReference type="RefSeq" id="WP_188979305.1">
    <property type="nucleotide sequence ID" value="NZ_BMPG01000003.1"/>
</dbReference>
<dbReference type="PANTHER" id="PTHR35336:SF5">
    <property type="entry name" value="ADENOSYLCOBINAMIDE AMIDOHYDROLASE"/>
    <property type="match status" value="1"/>
</dbReference>
<keyword evidence="1" id="KW-0378">Hydrolase</keyword>
<dbReference type="OrthoDB" id="157452at2157"/>
<organism evidence="1 2">
    <name type="scientific">Halocalculus aciditolerans</name>
    <dbReference type="NCBI Taxonomy" id="1383812"/>
    <lineage>
        <taxon>Archaea</taxon>
        <taxon>Methanobacteriati</taxon>
        <taxon>Methanobacteriota</taxon>
        <taxon>Stenosarchaea group</taxon>
        <taxon>Halobacteria</taxon>
        <taxon>Halobacteriales</taxon>
        <taxon>Halobacteriaceae</taxon>
        <taxon>Halocalculus</taxon>
    </lineage>
</organism>
<dbReference type="EMBL" id="BMPG01000003">
    <property type="protein sequence ID" value="GGL65708.1"/>
    <property type="molecule type" value="Genomic_DNA"/>
</dbReference>
<reference evidence="1" key="2">
    <citation type="submission" date="2020-09" db="EMBL/GenBank/DDBJ databases">
        <authorList>
            <person name="Sun Q."/>
            <person name="Ohkuma M."/>
        </authorList>
    </citation>
    <scope>NUCLEOTIDE SEQUENCE</scope>
    <source>
        <strain evidence="1">JCM 19596</strain>
    </source>
</reference>
<gene>
    <name evidence="1" type="ORF">GCM10009039_24470</name>
</gene>
<dbReference type="Pfam" id="PF01955">
    <property type="entry name" value="CbiZ"/>
    <property type="match status" value="1"/>
</dbReference>